<organism evidence="1 2">
    <name type="scientific">Neotoma lepida</name>
    <name type="common">Desert woodrat</name>
    <dbReference type="NCBI Taxonomy" id="56216"/>
    <lineage>
        <taxon>Eukaryota</taxon>
        <taxon>Metazoa</taxon>
        <taxon>Chordata</taxon>
        <taxon>Craniata</taxon>
        <taxon>Vertebrata</taxon>
        <taxon>Euteleostomi</taxon>
        <taxon>Mammalia</taxon>
        <taxon>Eutheria</taxon>
        <taxon>Euarchontoglires</taxon>
        <taxon>Glires</taxon>
        <taxon>Rodentia</taxon>
        <taxon>Myomorpha</taxon>
        <taxon>Muroidea</taxon>
        <taxon>Cricetidae</taxon>
        <taxon>Neotominae</taxon>
        <taxon>Neotoma</taxon>
    </lineage>
</organism>
<keyword evidence="2" id="KW-1185">Reference proteome</keyword>
<dbReference type="Proteomes" id="UP000092124">
    <property type="component" value="Unassembled WGS sequence"/>
</dbReference>
<dbReference type="EMBL" id="LZPO01027401">
    <property type="protein sequence ID" value="OBS78635.1"/>
    <property type="molecule type" value="Genomic_DNA"/>
</dbReference>
<protein>
    <submittedName>
        <fullName evidence="1">Uncharacterized protein</fullName>
    </submittedName>
</protein>
<sequence>MCAGVPLSRVLLGMFSNPQEVAVKEQLTGKGKLNRRSISSPSMNRRGALLTSCLDASLSPCEGAQLSLTSLCWLKCLIPSHVTSLPPLPLFLLLEPGGWIECHGHTVLTCPLPPA</sequence>
<dbReference type="OrthoDB" id="3176171at2759"/>
<dbReference type="STRING" id="56216.A0A1A6HKY4"/>
<accession>A0A1A6HKY4</accession>
<gene>
    <name evidence="1" type="ORF">A6R68_18978</name>
</gene>
<comment type="caution">
    <text evidence="1">The sequence shown here is derived from an EMBL/GenBank/DDBJ whole genome shotgun (WGS) entry which is preliminary data.</text>
</comment>
<proteinExistence type="predicted"/>
<evidence type="ECO:0000313" key="2">
    <source>
        <dbReference type="Proteomes" id="UP000092124"/>
    </source>
</evidence>
<name>A0A1A6HKY4_NEOLE</name>
<evidence type="ECO:0000313" key="1">
    <source>
        <dbReference type="EMBL" id="OBS78635.1"/>
    </source>
</evidence>
<reference evidence="1 2" key="1">
    <citation type="submission" date="2016-06" db="EMBL/GenBank/DDBJ databases">
        <title>The Draft Genome Sequence and Annotation of the Desert Woodrat Neotoma lepida.</title>
        <authorList>
            <person name="Campbell M."/>
            <person name="Oakeson K.F."/>
            <person name="Yandell M."/>
            <person name="Halpert J.R."/>
            <person name="Dearing D."/>
        </authorList>
    </citation>
    <scope>NUCLEOTIDE SEQUENCE [LARGE SCALE GENOMIC DNA]</scope>
    <source>
        <strain evidence="1">417</strain>
        <tissue evidence="1">Liver</tissue>
    </source>
</reference>
<dbReference type="AlphaFoldDB" id="A0A1A6HKY4"/>